<accession>A0A846X2D2</accession>
<evidence type="ECO:0000313" key="4">
    <source>
        <dbReference type="Proteomes" id="UP000582646"/>
    </source>
</evidence>
<dbReference type="InterPro" id="IPR004360">
    <property type="entry name" value="Glyas_Fos-R_dOase_dom"/>
</dbReference>
<dbReference type="GO" id="GO:0046872">
    <property type="term" value="F:metal ion binding"/>
    <property type="evidence" value="ECO:0007669"/>
    <property type="project" value="UniProtKB-KW"/>
</dbReference>
<reference evidence="3 4" key="1">
    <citation type="submission" date="2020-04" db="EMBL/GenBank/DDBJ databases">
        <title>MicrobeNet Type strains.</title>
        <authorList>
            <person name="Nicholson A.C."/>
        </authorList>
    </citation>
    <scope>NUCLEOTIDE SEQUENCE [LARGE SCALE GENOMIC DNA]</scope>
    <source>
        <strain evidence="3 4">DSM 44113</strain>
    </source>
</reference>
<dbReference type="PROSITE" id="PS51819">
    <property type="entry name" value="VOC"/>
    <property type="match status" value="2"/>
</dbReference>
<dbReference type="Pfam" id="PF00903">
    <property type="entry name" value="Glyoxalase"/>
    <property type="match status" value="2"/>
</dbReference>
<sequence length="302" mass="34478">MSTPRTDPAATVTKLGYVGFETPDIDAMVDYYTKNLDFVVVDAGAEYAYLTTGSEHHNVVLQKTSAPRGRTFVGWQIEESLDDAERRMRERGYETERRRDIGPGSPDTLILTEPGTQTPLHLFSEIDAVEVPRSWLRPTKLGHVASFVPDLDKAQSFYEDLLGFRWSDTIGDFFVFMRCGRDHHTANFLKSSSFKDLHHIAYEARDLNHLQMMLDSLASNEFRLEWGPGRHGAGHNVFTYHKDPDGNMVELFTQLDQIADEDKGYFEPRPWHEDSPQYPKTWEVDVAAANNWGPINPALMEH</sequence>
<proteinExistence type="predicted"/>
<evidence type="ECO:0000259" key="2">
    <source>
        <dbReference type="PROSITE" id="PS51819"/>
    </source>
</evidence>
<dbReference type="GO" id="GO:0004493">
    <property type="term" value="F:methylmalonyl-CoA epimerase activity"/>
    <property type="evidence" value="ECO:0007669"/>
    <property type="project" value="TreeGrafter"/>
</dbReference>
<keyword evidence="1" id="KW-0479">Metal-binding</keyword>
<dbReference type="RefSeq" id="WP_168546766.1">
    <property type="nucleotide sequence ID" value="NZ_BAAAKS010000002.1"/>
</dbReference>
<dbReference type="CDD" id="cd08343">
    <property type="entry name" value="ED_TypeI_classII_C"/>
    <property type="match status" value="1"/>
</dbReference>
<dbReference type="AlphaFoldDB" id="A0A846X2D2"/>
<dbReference type="InterPro" id="IPR037523">
    <property type="entry name" value="VOC_core"/>
</dbReference>
<dbReference type="SUPFAM" id="SSF54593">
    <property type="entry name" value="Glyoxalase/Bleomycin resistance protein/Dihydroxybiphenyl dioxygenase"/>
    <property type="match status" value="1"/>
</dbReference>
<comment type="caution">
    <text evidence="3">The sequence shown here is derived from an EMBL/GenBank/DDBJ whole genome shotgun (WGS) entry which is preliminary data.</text>
</comment>
<evidence type="ECO:0000256" key="1">
    <source>
        <dbReference type="ARBA" id="ARBA00022723"/>
    </source>
</evidence>
<dbReference type="InterPro" id="IPR029068">
    <property type="entry name" value="Glyas_Bleomycin-R_OHBP_Dase"/>
</dbReference>
<feature type="domain" description="VOC" evidence="2">
    <location>
        <begin position="14"/>
        <end position="125"/>
    </location>
</feature>
<dbReference type="PANTHER" id="PTHR43048:SF3">
    <property type="entry name" value="METHYLMALONYL-COA EPIMERASE, MITOCHONDRIAL"/>
    <property type="match status" value="1"/>
</dbReference>
<dbReference type="Gene3D" id="3.10.180.10">
    <property type="entry name" value="2,3-Dihydroxybiphenyl 1,2-Dioxygenase, domain 1"/>
    <property type="match status" value="2"/>
</dbReference>
<protein>
    <submittedName>
        <fullName evidence="3">Glyoxalase</fullName>
    </submittedName>
</protein>
<dbReference type="PANTHER" id="PTHR43048">
    <property type="entry name" value="METHYLMALONYL-COA EPIMERASE"/>
    <property type="match status" value="1"/>
</dbReference>
<dbReference type="InterPro" id="IPR051785">
    <property type="entry name" value="MMCE/EMCE_epimerase"/>
</dbReference>
<gene>
    <name evidence="3" type="ORF">HF999_15540</name>
</gene>
<feature type="domain" description="VOC" evidence="2">
    <location>
        <begin position="140"/>
        <end position="254"/>
    </location>
</feature>
<dbReference type="Proteomes" id="UP000582646">
    <property type="component" value="Unassembled WGS sequence"/>
</dbReference>
<dbReference type="EMBL" id="JAAXOQ010000021">
    <property type="protein sequence ID" value="NKY19777.1"/>
    <property type="molecule type" value="Genomic_DNA"/>
</dbReference>
<organism evidence="3 4">
    <name type="scientific">Tsukamurella spumae</name>
    <dbReference type="NCBI Taxonomy" id="44753"/>
    <lineage>
        <taxon>Bacteria</taxon>
        <taxon>Bacillati</taxon>
        <taxon>Actinomycetota</taxon>
        <taxon>Actinomycetes</taxon>
        <taxon>Mycobacteriales</taxon>
        <taxon>Tsukamurellaceae</taxon>
        <taxon>Tsukamurella</taxon>
    </lineage>
</organism>
<keyword evidence="4" id="KW-1185">Reference proteome</keyword>
<evidence type="ECO:0000313" key="3">
    <source>
        <dbReference type="EMBL" id="NKY19777.1"/>
    </source>
</evidence>
<dbReference type="GO" id="GO:0046491">
    <property type="term" value="P:L-methylmalonyl-CoA metabolic process"/>
    <property type="evidence" value="ECO:0007669"/>
    <property type="project" value="TreeGrafter"/>
</dbReference>
<name>A0A846X2D2_9ACTN</name>